<dbReference type="Proteomes" id="UP000077266">
    <property type="component" value="Unassembled WGS sequence"/>
</dbReference>
<dbReference type="PANTHER" id="PTHR23079:SF55">
    <property type="entry name" value="RNA-DIRECTED RNA POLYMERASE"/>
    <property type="match status" value="1"/>
</dbReference>
<comment type="similarity">
    <text evidence="1">Belongs to the RdRP family.</text>
</comment>
<protein>
    <recommendedName>
        <fullName evidence="1">RNA-dependent RNA polymerase</fullName>
        <ecNumber evidence="1">2.7.7.48</ecNumber>
    </recommendedName>
</protein>
<name>A0A165ITA8_EXIGL</name>
<evidence type="ECO:0000313" key="3">
    <source>
        <dbReference type="EMBL" id="KZV93847.1"/>
    </source>
</evidence>
<reference evidence="3 4" key="1">
    <citation type="journal article" date="2016" name="Mol. Biol. Evol.">
        <title>Comparative Genomics of Early-Diverging Mushroom-Forming Fungi Provides Insights into the Origins of Lignocellulose Decay Capabilities.</title>
        <authorList>
            <person name="Nagy L.G."/>
            <person name="Riley R."/>
            <person name="Tritt A."/>
            <person name="Adam C."/>
            <person name="Daum C."/>
            <person name="Floudas D."/>
            <person name="Sun H."/>
            <person name="Yadav J.S."/>
            <person name="Pangilinan J."/>
            <person name="Larsson K.H."/>
            <person name="Matsuura K."/>
            <person name="Barry K."/>
            <person name="Labutti K."/>
            <person name="Kuo R."/>
            <person name="Ohm R.A."/>
            <person name="Bhattacharya S.S."/>
            <person name="Shirouzu T."/>
            <person name="Yoshinaga Y."/>
            <person name="Martin F.M."/>
            <person name="Grigoriev I.V."/>
            <person name="Hibbett D.S."/>
        </authorList>
    </citation>
    <scope>NUCLEOTIDE SEQUENCE [LARGE SCALE GENOMIC DNA]</scope>
    <source>
        <strain evidence="3 4">HHB12029</strain>
    </source>
</reference>
<dbReference type="PANTHER" id="PTHR23079">
    <property type="entry name" value="RNA-DEPENDENT RNA POLYMERASE"/>
    <property type="match status" value="1"/>
</dbReference>
<evidence type="ECO:0000259" key="2">
    <source>
        <dbReference type="Pfam" id="PF05183"/>
    </source>
</evidence>
<dbReference type="InterPro" id="IPR057596">
    <property type="entry name" value="RDRP_core"/>
</dbReference>
<keyword evidence="1" id="KW-0548">Nucleotidyltransferase</keyword>
<feature type="domain" description="RDRP core" evidence="2">
    <location>
        <begin position="266"/>
        <end position="873"/>
    </location>
</feature>
<gene>
    <name evidence="3" type="ORF">EXIGLDRAFT_33474</name>
</gene>
<evidence type="ECO:0000313" key="4">
    <source>
        <dbReference type="Proteomes" id="UP000077266"/>
    </source>
</evidence>
<proteinExistence type="inferred from homology"/>
<dbReference type="InterPro" id="IPR007855">
    <property type="entry name" value="RDRP"/>
</dbReference>
<dbReference type="Pfam" id="PF05183">
    <property type="entry name" value="RdRP"/>
    <property type="match status" value="1"/>
</dbReference>
<dbReference type="EC" id="2.7.7.48" evidence="1"/>
<dbReference type="GO" id="GO:0030422">
    <property type="term" value="P:siRNA processing"/>
    <property type="evidence" value="ECO:0007669"/>
    <property type="project" value="TreeGrafter"/>
</dbReference>
<dbReference type="OrthoDB" id="6513042at2759"/>
<keyword evidence="1" id="KW-0696">RNA-directed RNA polymerase</keyword>
<organism evidence="3 4">
    <name type="scientific">Exidia glandulosa HHB12029</name>
    <dbReference type="NCBI Taxonomy" id="1314781"/>
    <lineage>
        <taxon>Eukaryota</taxon>
        <taxon>Fungi</taxon>
        <taxon>Dikarya</taxon>
        <taxon>Basidiomycota</taxon>
        <taxon>Agaricomycotina</taxon>
        <taxon>Agaricomycetes</taxon>
        <taxon>Auriculariales</taxon>
        <taxon>Exidiaceae</taxon>
        <taxon>Exidia</taxon>
    </lineage>
</organism>
<keyword evidence="1" id="KW-0694">RNA-binding</keyword>
<dbReference type="GO" id="GO:0003723">
    <property type="term" value="F:RNA binding"/>
    <property type="evidence" value="ECO:0007669"/>
    <property type="project" value="UniProtKB-KW"/>
</dbReference>
<comment type="catalytic activity">
    <reaction evidence="1">
        <text>RNA(n) + a ribonucleoside 5'-triphosphate = RNA(n+1) + diphosphate</text>
        <dbReference type="Rhea" id="RHEA:21248"/>
        <dbReference type="Rhea" id="RHEA-COMP:14527"/>
        <dbReference type="Rhea" id="RHEA-COMP:17342"/>
        <dbReference type="ChEBI" id="CHEBI:33019"/>
        <dbReference type="ChEBI" id="CHEBI:61557"/>
        <dbReference type="ChEBI" id="CHEBI:140395"/>
        <dbReference type="EC" id="2.7.7.48"/>
    </reaction>
</comment>
<dbReference type="InParanoid" id="A0A165ITA8"/>
<accession>A0A165ITA8</accession>
<dbReference type="EMBL" id="KV425983">
    <property type="protein sequence ID" value="KZV93847.1"/>
    <property type="molecule type" value="Genomic_DNA"/>
</dbReference>
<dbReference type="AlphaFoldDB" id="A0A165ITA8"/>
<dbReference type="STRING" id="1314781.A0A165ITA8"/>
<keyword evidence="4" id="KW-1185">Reference proteome</keyword>
<sequence>MFSIVVRITSVKQLFYGYDYGRGFFVFHLATAPAFEKGPNVNRDTEAQKKDLENIRQRLTYLDDAHRPSAPYAYQLLVEPLDEAGFNDFLKKRVFACLPKGEDVSPPVEPSKQLHFRRLDTYGMRVMDRLSRWLQNLDFVLAFQVEALFRNVLIDPASLLAMQTDLDKLMRSAYSVGVKSDIIRQFASLIRKKIPQGVLYSDANDLRALLKQAETDNLNLLERTVARQAKALVKQGAGAKKTALAEDGLLPQVVDTSAFLCYHVTITPTAIQLEGPFPVLSNRVLRKYSEHQHCFCRVHFTDEEHNQFRWEREVDGHEFVRTRVGGILKQGFELAGRHFDFLAYSFGALKEHTVWFVTPFDWHVTEHGQKRFDAHGRPIMQYVNAEYIRTALGDFSKVIRCPSQYGARLSQAFSATYPSIRVSQDEIRHIEDIFDGQDGVRLMSDGCAPCSPQLAADIDAVLMHGKIRDEDQHAPRAYQMRIGGSKGMIYVDPRLDGRVLCLRPSMNKFDAPDSLDIEVSNVPRASAMYLNRPLVMVLEDLGVRLATFLRLQQEEMEKTLDAAKSIERFRIMLSQLKLGSRFNVHYVLGNLADMGFGFQDDCSDDMGILLGDYFYYEIVRSTVWDVFRKIKYQARIRVPDSWTLVGVLDEHGILGPGEVMVYIQDSEYPNGYFLKGKILICRSPVVHPGDVQMVTAVVPPAGSELDKERLANCVVFSGTGARSIASALGGGDLDGDLFHVSEYRDLHVVQPYRPAEYAAGEKRLLDRDATIDDVADFVVEFINSNVLGLVSTTHLIIADQHPDGVRTAKCMKLAELHSLAVDYAKTGIPVPQVRIPHFEFPAKPDWKADEVGDPNSAEFYPSQRALGHLYRRVQLAAVNPTMRVKDEEGKEPDDIDRLPLPSKTAQEVDDAITVSVRDRIEQHIEDLDAQTPQMSVPMANIFTQYVYELRRICTLHALHINSPLTEMEVMLGTILRKSAQPKRRKELAARMHVHTSQLVRAVQAQLTPTGEGDDDRHAVLKAWHAWLYVAQLPLEQTRRGMEKPFGAKSFGMIALGVIFKLLDTLDQRPAMDDGPVDSADYEFDFDE</sequence>
<dbReference type="GO" id="GO:0003968">
    <property type="term" value="F:RNA-directed RNA polymerase activity"/>
    <property type="evidence" value="ECO:0007669"/>
    <property type="project" value="UniProtKB-KW"/>
</dbReference>
<evidence type="ECO:0000256" key="1">
    <source>
        <dbReference type="RuleBase" id="RU363098"/>
    </source>
</evidence>
<keyword evidence="1" id="KW-0808">Transferase</keyword>
<dbReference type="GO" id="GO:0031380">
    <property type="term" value="C:nuclear RNA-directed RNA polymerase complex"/>
    <property type="evidence" value="ECO:0007669"/>
    <property type="project" value="TreeGrafter"/>
</dbReference>